<dbReference type="SMART" id="SM00646">
    <property type="entry name" value="Ami_3"/>
    <property type="match status" value="1"/>
</dbReference>
<dbReference type="InterPro" id="IPR002508">
    <property type="entry name" value="MurNAc-LAA_cat"/>
</dbReference>
<dbReference type="EMBL" id="BJWF01000037">
    <property type="protein sequence ID" value="GEL92889.1"/>
    <property type="molecule type" value="Genomic_DNA"/>
</dbReference>
<name>A0A511J5C7_9ENTE</name>
<organism evidence="2 3">
    <name type="scientific">Enterococcus villorum</name>
    <dbReference type="NCBI Taxonomy" id="112904"/>
    <lineage>
        <taxon>Bacteria</taxon>
        <taxon>Bacillati</taxon>
        <taxon>Bacillota</taxon>
        <taxon>Bacilli</taxon>
        <taxon>Lactobacillales</taxon>
        <taxon>Enterococcaceae</taxon>
        <taxon>Enterococcus</taxon>
    </lineage>
</organism>
<sequence length="306" mass="33534">MKRVWIIVLFALAGLFLIVKNEIFEQQTPADQIKTNQTTAEIKSEITSSTATETKTWIKVGKEDSILYSDADLTQPQATINGGELTEYVTETADAYQVTTNEGESGYLALSDGEKVTTSVKETPTSLSDAVIVLDPGHGGEDTGALSNDEQVEEKTITLNTAKKVKAALEEAGATVYLTRSTDELIQLDDICAYSESKKADVFISLHADSTENANEATGITTYYYYNDNEKLAQKVATSFESLPLESRGIATGNYQVLRENFQPAILIEMGYMNNDSDLAELTSNTYQKKIAENLTSALKNYFSQS</sequence>
<protein>
    <submittedName>
        <fullName evidence="2">Putative cell wall amidase lytH</fullName>
    </submittedName>
</protein>
<dbReference type="RefSeq" id="WP_010752583.1">
    <property type="nucleotide sequence ID" value="NZ_BJWF01000037.1"/>
</dbReference>
<comment type="caution">
    <text evidence="2">The sequence shown here is derived from an EMBL/GenBank/DDBJ whole genome shotgun (WGS) entry which is preliminary data.</text>
</comment>
<dbReference type="Pfam" id="PF01520">
    <property type="entry name" value="Amidase_3"/>
    <property type="match status" value="1"/>
</dbReference>
<dbReference type="CDD" id="cd02696">
    <property type="entry name" value="MurNAc-LAA"/>
    <property type="match status" value="1"/>
</dbReference>
<dbReference type="GO" id="GO:0008745">
    <property type="term" value="F:N-acetylmuramoyl-L-alanine amidase activity"/>
    <property type="evidence" value="ECO:0007669"/>
    <property type="project" value="InterPro"/>
</dbReference>
<dbReference type="InterPro" id="IPR050695">
    <property type="entry name" value="N-acetylmuramoyl_amidase_3"/>
</dbReference>
<dbReference type="Proteomes" id="UP000321830">
    <property type="component" value="Unassembled WGS sequence"/>
</dbReference>
<dbReference type="PANTHER" id="PTHR30404:SF7">
    <property type="entry name" value="CELL WALL AMIDASE LYTH-RELATED"/>
    <property type="match status" value="1"/>
</dbReference>
<proteinExistence type="predicted"/>
<accession>A0A511J5C7</accession>
<evidence type="ECO:0000313" key="3">
    <source>
        <dbReference type="Proteomes" id="UP000321830"/>
    </source>
</evidence>
<dbReference type="SUPFAM" id="SSF53187">
    <property type="entry name" value="Zn-dependent exopeptidases"/>
    <property type="match status" value="1"/>
</dbReference>
<dbReference type="PANTHER" id="PTHR30404">
    <property type="entry name" value="N-ACETYLMURAMOYL-L-ALANINE AMIDASE"/>
    <property type="match status" value="1"/>
</dbReference>
<feature type="domain" description="MurNAc-LAA" evidence="1">
    <location>
        <begin position="192"/>
        <end position="300"/>
    </location>
</feature>
<dbReference type="GO" id="GO:0030288">
    <property type="term" value="C:outer membrane-bounded periplasmic space"/>
    <property type="evidence" value="ECO:0007669"/>
    <property type="project" value="TreeGrafter"/>
</dbReference>
<evidence type="ECO:0000313" key="2">
    <source>
        <dbReference type="EMBL" id="GEL92889.1"/>
    </source>
</evidence>
<dbReference type="Gene3D" id="3.40.630.40">
    <property type="entry name" value="Zn-dependent exopeptidases"/>
    <property type="match status" value="1"/>
</dbReference>
<evidence type="ECO:0000259" key="1">
    <source>
        <dbReference type="SMART" id="SM00646"/>
    </source>
</evidence>
<reference evidence="2 3" key="1">
    <citation type="submission" date="2019-07" db="EMBL/GenBank/DDBJ databases">
        <title>Whole genome shotgun sequence of Enterococcus villorum NBRC 100699.</title>
        <authorList>
            <person name="Hosoyama A."/>
            <person name="Uohara A."/>
            <person name="Ohji S."/>
            <person name="Ichikawa N."/>
        </authorList>
    </citation>
    <scope>NUCLEOTIDE SEQUENCE [LARGE SCALE GENOMIC DNA]</scope>
    <source>
        <strain evidence="2 3">NBRC 100699</strain>
    </source>
</reference>
<dbReference type="AlphaFoldDB" id="A0A511J5C7"/>
<gene>
    <name evidence="2" type="primary">ami</name>
    <name evidence="2" type="ORF">EVI01_22260</name>
</gene>
<dbReference type="GO" id="GO:0009253">
    <property type="term" value="P:peptidoglycan catabolic process"/>
    <property type="evidence" value="ECO:0007669"/>
    <property type="project" value="InterPro"/>
</dbReference>